<dbReference type="GO" id="GO:1990904">
    <property type="term" value="C:ribonucleoprotein complex"/>
    <property type="evidence" value="ECO:0007669"/>
    <property type="project" value="UniProtKB-KW"/>
</dbReference>
<dbReference type="Pfam" id="PF00411">
    <property type="entry name" value="Ribosomal_S11"/>
    <property type="match status" value="1"/>
</dbReference>
<dbReference type="GO" id="GO:0005840">
    <property type="term" value="C:ribosome"/>
    <property type="evidence" value="ECO:0007669"/>
    <property type="project" value="UniProtKB-KW"/>
</dbReference>
<name>A0A1F6MS43_9BACT</name>
<dbReference type="AlphaFoldDB" id="A0A1F6MS43"/>
<protein>
    <recommendedName>
        <fullName evidence="6 7">Small ribosomal subunit protein uS11</fullName>
    </recommendedName>
</protein>
<keyword evidence="4 7" id="KW-0689">Ribosomal protein</keyword>
<evidence type="ECO:0000256" key="2">
    <source>
        <dbReference type="ARBA" id="ARBA00022730"/>
    </source>
</evidence>
<evidence type="ECO:0000313" key="9">
    <source>
        <dbReference type="EMBL" id="OGH74495.1"/>
    </source>
</evidence>
<reference evidence="9 10" key="1">
    <citation type="journal article" date="2016" name="Nat. Commun.">
        <title>Thousands of microbial genomes shed light on interconnected biogeochemical processes in an aquifer system.</title>
        <authorList>
            <person name="Anantharaman K."/>
            <person name="Brown C.T."/>
            <person name="Hug L.A."/>
            <person name="Sharon I."/>
            <person name="Castelle C.J."/>
            <person name="Probst A.J."/>
            <person name="Thomas B.C."/>
            <person name="Singh A."/>
            <person name="Wilkins M.J."/>
            <person name="Karaoz U."/>
            <person name="Brodie E.L."/>
            <person name="Williams K.H."/>
            <person name="Hubbard S.S."/>
            <person name="Banfield J.F."/>
        </authorList>
    </citation>
    <scope>NUCLEOTIDE SEQUENCE [LARGE SCALE GENOMIC DNA]</scope>
</reference>
<dbReference type="HAMAP" id="MF_01310">
    <property type="entry name" value="Ribosomal_uS11"/>
    <property type="match status" value="1"/>
</dbReference>
<dbReference type="EMBL" id="MFQN01000013">
    <property type="protein sequence ID" value="OGH74495.1"/>
    <property type="molecule type" value="Genomic_DNA"/>
</dbReference>
<evidence type="ECO:0000256" key="5">
    <source>
        <dbReference type="ARBA" id="ARBA00023274"/>
    </source>
</evidence>
<evidence type="ECO:0000256" key="6">
    <source>
        <dbReference type="ARBA" id="ARBA00035160"/>
    </source>
</evidence>
<evidence type="ECO:0000313" key="10">
    <source>
        <dbReference type="Proteomes" id="UP000178347"/>
    </source>
</evidence>
<dbReference type="PROSITE" id="PS00054">
    <property type="entry name" value="RIBOSOMAL_S11"/>
    <property type="match status" value="1"/>
</dbReference>
<dbReference type="InterPro" id="IPR018102">
    <property type="entry name" value="Ribosomal_uS11_CS"/>
</dbReference>
<dbReference type="PIRSF" id="PIRSF002131">
    <property type="entry name" value="Ribosomal_S11"/>
    <property type="match status" value="1"/>
</dbReference>
<dbReference type="GO" id="GO:0019843">
    <property type="term" value="F:rRNA binding"/>
    <property type="evidence" value="ECO:0007669"/>
    <property type="project" value="UniProtKB-UniRule"/>
</dbReference>
<dbReference type="InterPro" id="IPR001971">
    <property type="entry name" value="Ribosomal_uS11"/>
</dbReference>
<keyword evidence="3 7" id="KW-0694">RNA-binding</keyword>
<gene>
    <name evidence="7" type="primary">rpsK</name>
    <name evidence="9" type="ORF">A3G00_01760</name>
</gene>
<evidence type="ECO:0000256" key="1">
    <source>
        <dbReference type="ARBA" id="ARBA00006194"/>
    </source>
</evidence>
<sequence length="133" mass="14397">MAENKDTKKIIKKKKTIKQVSHGRAYIQASFNNTIVTITDQNGDVLGWASAGMTGFKGPKKATPYAAQQVVKKVIDSIAPCGLREVNVFIKGIGAGREGAIRGFNANGVQVLSIKDITPIPHNGCRPPKRRRV</sequence>
<dbReference type="Gene3D" id="3.30.420.80">
    <property type="entry name" value="Ribosomal protein S11"/>
    <property type="match status" value="1"/>
</dbReference>
<evidence type="ECO:0000256" key="7">
    <source>
        <dbReference type="HAMAP-Rule" id="MF_01310"/>
    </source>
</evidence>
<dbReference type="STRING" id="1798692.A3G00_01760"/>
<accession>A0A1F6MS43</accession>
<dbReference type="InterPro" id="IPR036967">
    <property type="entry name" value="Ribosomal_uS11_sf"/>
</dbReference>
<dbReference type="NCBIfam" id="NF003698">
    <property type="entry name" value="PRK05309.1"/>
    <property type="match status" value="1"/>
</dbReference>
<dbReference type="NCBIfam" id="TIGR03632">
    <property type="entry name" value="uS11_bact"/>
    <property type="match status" value="1"/>
</dbReference>
<keyword evidence="2 7" id="KW-0699">rRNA-binding</keyword>
<proteinExistence type="inferred from homology"/>
<comment type="similarity">
    <text evidence="1 7 8">Belongs to the universal ribosomal protein uS11 family.</text>
</comment>
<comment type="caution">
    <text evidence="9">The sequence shown here is derived from an EMBL/GenBank/DDBJ whole genome shotgun (WGS) entry which is preliminary data.</text>
</comment>
<dbReference type="GO" id="GO:0006412">
    <property type="term" value="P:translation"/>
    <property type="evidence" value="ECO:0007669"/>
    <property type="project" value="UniProtKB-UniRule"/>
</dbReference>
<evidence type="ECO:0000256" key="8">
    <source>
        <dbReference type="RuleBase" id="RU003629"/>
    </source>
</evidence>
<dbReference type="PANTHER" id="PTHR11759">
    <property type="entry name" value="40S RIBOSOMAL PROTEIN S14/30S RIBOSOMAL PROTEIN S11"/>
    <property type="match status" value="1"/>
</dbReference>
<dbReference type="FunFam" id="3.30.420.80:FF:000010">
    <property type="entry name" value="30S ribosomal protein S11"/>
    <property type="match status" value="1"/>
</dbReference>
<dbReference type="InterPro" id="IPR019981">
    <property type="entry name" value="Ribosomal_uS11_bac-type"/>
</dbReference>
<dbReference type="SUPFAM" id="SSF53137">
    <property type="entry name" value="Translational machinery components"/>
    <property type="match status" value="1"/>
</dbReference>
<keyword evidence="5 7" id="KW-0687">Ribonucleoprotein</keyword>
<organism evidence="9 10">
    <name type="scientific">Candidatus Magasanikbacteria bacterium RIFCSPLOWO2_12_FULL_43_12</name>
    <dbReference type="NCBI Taxonomy" id="1798692"/>
    <lineage>
        <taxon>Bacteria</taxon>
        <taxon>Candidatus Magasanikiibacteriota</taxon>
    </lineage>
</organism>
<dbReference type="Proteomes" id="UP000178347">
    <property type="component" value="Unassembled WGS sequence"/>
</dbReference>
<evidence type="ECO:0000256" key="4">
    <source>
        <dbReference type="ARBA" id="ARBA00022980"/>
    </source>
</evidence>
<dbReference type="GO" id="GO:0003735">
    <property type="term" value="F:structural constituent of ribosome"/>
    <property type="evidence" value="ECO:0007669"/>
    <property type="project" value="InterPro"/>
</dbReference>
<evidence type="ECO:0000256" key="3">
    <source>
        <dbReference type="ARBA" id="ARBA00022884"/>
    </source>
</evidence>
<comment type="function">
    <text evidence="7">Located on the platform of the 30S subunit, it bridges several disparate RNA helices of the 16S rRNA. Forms part of the Shine-Dalgarno cleft in the 70S ribosome.</text>
</comment>
<comment type="subunit">
    <text evidence="7">Part of the 30S ribosomal subunit. Interacts with proteins S7 and S18. Binds to IF-3.</text>
</comment>